<dbReference type="OrthoDB" id="2183194at2"/>
<evidence type="ECO:0000313" key="6">
    <source>
        <dbReference type="Proteomes" id="UP000295371"/>
    </source>
</evidence>
<proteinExistence type="predicted"/>
<dbReference type="InterPro" id="IPR010090">
    <property type="entry name" value="Phage_tape_meas"/>
</dbReference>
<dbReference type="Pfam" id="PF10145">
    <property type="entry name" value="PhageMin_Tail"/>
    <property type="match status" value="1"/>
</dbReference>
<keyword evidence="6" id="KW-1185">Reference proteome</keyword>
<protein>
    <submittedName>
        <fullName evidence="5">TP901 family phage tail tape measure protein</fullName>
    </submittedName>
</protein>
<dbReference type="RefSeq" id="WP_133755410.1">
    <property type="nucleotide sequence ID" value="NZ_SOAW01000002.1"/>
</dbReference>
<organism evidence="5 6">
    <name type="scientific">Naumannella halotolerans</name>
    <dbReference type="NCBI Taxonomy" id="993414"/>
    <lineage>
        <taxon>Bacteria</taxon>
        <taxon>Bacillati</taxon>
        <taxon>Actinomycetota</taxon>
        <taxon>Actinomycetes</taxon>
        <taxon>Propionibacteriales</taxon>
        <taxon>Propionibacteriaceae</taxon>
        <taxon>Naumannella</taxon>
    </lineage>
</organism>
<feature type="region of interest" description="Disordered" evidence="3">
    <location>
        <begin position="17"/>
        <end position="65"/>
    </location>
</feature>
<feature type="region of interest" description="Disordered" evidence="3">
    <location>
        <begin position="1217"/>
        <end position="1288"/>
    </location>
</feature>
<dbReference type="Proteomes" id="UP000295371">
    <property type="component" value="Unassembled WGS sequence"/>
</dbReference>
<comment type="caution">
    <text evidence="5">The sequence shown here is derived from an EMBL/GenBank/DDBJ whole genome shotgun (WGS) entry which is preliminary data.</text>
</comment>
<feature type="compositionally biased region" description="Basic and acidic residues" evidence="3">
    <location>
        <begin position="1217"/>
        <end position="1229"/>
    </location>
</feature>
<dbReference type="Gene3D" id="1.20.120.20">
    <property type="entry name" value="Apolipoprotein"/>
    <property type="match status" value="1"/>
</dbReference>
<feature type="compositionally biased region" description="Basic and acidic residues" evidence="3">
    <location>
        <begin position="1257"/>
        <end position="1271"/>
    </location>
</feature>
<evidence type="ECO:0000256" key="1">
    <source>
        <dbReference type="ARBA" id="ARBA00022612"/>
    </source>
</evidence>
<evidence type="ECO:0000313" key="5">
    <source>
        <dbReference type="EMBL" id="TDT31096.1"/>
    </source>
</evidence>
<dbReference type="SUPFAM" id="SSF58113">
    <property type="entry name" value="Apolipoprotein A-I"/>
    <property type="match status" value="1"/>
</dbReference>
<reference evidence="5 6" key="1">
    <citation type="submission" date="2019-03" db="EMBL/GenBank/DDBJ databases">
        <title>Genomic Encyclopedia of Archaeal and Bacterial Type Strains, Phase II (KMG-II): from individual species to whole genera.</title>
        <authorList>
            <person name="Goeker M."/>
        </authorList>
    </citation>
    <scope>NUCLEOTIDE SEQUENCE [LARGE SCALE GENOMIC DNA]</scope>
    <source>
        <strain evidence="5 6">DSM 24323</strain>
    </source>
</reference>
<dbReference type="PANTHER" id="PTHR37813">
    <property type="entry name" value="FELS-2 PROPHAGE PROTEIN"/>
    <property type="match status" value="1"/>
</dbReference>
<feature type="compositionally biased region" description="Basic and acidic residues" evidence="3">
    <location>
        <begin position="23"/>
        <end position="53"/>
    </location>
</feature>
<feature type="domain" description="Phage tail tape measure protein" evidence="4">
    <location>
        <begin position="285"/>
        <end position="485"/>
    </location>
</feature>
<evidence type="ECO:0000259" key="4">
    <source>
        <dbReference type="Pfam" id="PF10145"/>
    </source>
</evidence>
<dbReference type="EMBL" id="SOAW01000002">
    <property type="protein sequence ID" value="TDT31096.1"/>
    <property type="molecule type" value="Genomic_DNA"/>
</dbReference>
<dbReference type="SUPFAM" id="SSF57997">
    <property type="entry name" value="Tropomyosin"/>
    <property type="match status" value="1"/>
</dbReference>
<sequence length="1774" mass="186567">MADKSIAIRFSADTGSYTSQMEKAARATERAAKDLEKAQDRQEAATKRVEAAEKSLAGARAQSNVRATQVKAAEDKLAQAKDSVRAAAEKVGAAELSLNQTRAKGEASAREVLAAEKNLATAKDGLVKASADQVNAENKLGTTRAQAEQTTVRLERAEKNLADAAGKQSKAQTDLASASVRAAGDVDKLGTAVQGAEKSALSAATGLNKAGSSMSGFGKNLDKTLRSIDDQSASIDRLSNAAGGLGLALAVPVGLAVKTVAEFDQQMSAVAATGSDARASLDGLREAAIEAGADTAYSAKEAAQGMEELLKAGVSAQDVMGGGLSGALSLAAAGQLEVGEAAEIAATAMTQFNLSGRDVPHIADLLAAGAGKAQGEVADLGNALTYAGKPAADLGVSIEETSGTLALFAKNGLIGEQAGTSFRSMLMSMTAPSTAAEKAMDAYGISVFNAQGKFIGMSGVADVLQEKLSGLTDAERQAALGRIFGNEAIQASLVLMRSGAEGVQEMTDAVNDAGYAAITAAEKQNNLAGDIEKLGGSIDTVFLKSGSGANDVLRSLAQSAEGAVDWIGTLDSSVLSTGLSVAALGSGALLAVGGLGKLAVGGAELYTSWKDLSSEGNVLAGRMGKVTKAAAAGALGLGAYSMAVTALLDGFRDDSIVDGMDSIVASMVKISNVGPDAGNALDDLFKQGKPGEEARAIAGGVDDLDSALRRAFRPVAAEQIANVGEEFVTLFGTLGDTNLDRVNEQLDRIDDGLSTLAASDPEAAGRVFTEIARQANELGISVEEVAGRLPAYRAQLEQVADTLGQTVSEDEYVRWMGGEVPESIRVAGAASTELTADQSALAGQMEDTTEAAQAQREEFEKSYTGALAMSDAISSYEQALADASETIKTNGENTSQSTIAGRENIGALNDQAREAHGLAEAMAEAGEGQDAVRAKMEAAREEFIKNAEAAGFNSDEAERLADSYGLIPSDIATSLSLTGDQAAKDKINSVLDAAREKIVTTVEANTAEAQRKVEDYHRVADALNKVVKTKATAETGEAQQATQSLMDQYQQLPEEEKTEIIARANDADLTISEYLEKLKGIPADQPTDIVLRGVPEAKESVWDWVKNLFGARDSTQTAATDMTNALTGSLNTTSSAFATKGDQIGSSWAGDMRYVRDQTDDKMTSARNINRDRLESMSGKFDSSGRGIRNSWWDDMKSVADTTWSRTESARNAVRDRMDQMSDKTDKSGRSMRNSWSDDLKSMQDRTWDRTASARNAVRDRMNQMSDKTDSAGRSMRQGWSSDLADMRDNTSGYARDMEDRIGDMASRVVRSARGIRGAMRAVGGTYNNIAEVANTRKISISKASGGGIKLPGFSPGVDDYHFYDPVRNIELNLGGGEFINRPEVAAVLGHDLDRLNAAARQGGIAGVKKALGGLGSFTQRNYATGGQFNLGTESHSFARGGLVSFKGKTFTARFAQVLAMAERIAGTNMHISQGGFRPATSYSGSSHAGDAVDITRSNFPPLINALRSLGVAAWLRNPSQGNWPYHIHGIPGPSAGRPGGSGVSQWASYVNGGNGLGGRDDWNYRGPKGGGNFNFDNLPSVGDIGKLMEWSMNGVRKEFDGDIAKIKDLPDDNLFDRAGKKLAESLIDGLIDRAEDGLKEVMPGFAAGGRVWGAGTSTSDSIMAKLSRGEWVMPTQSVDYYGAPVMEALQLRKIDRQAIAEIAMPHMRDGGIVEGRYIRDTSYMRPQVTVVTQEPAPRPPANVTINQINPVQEKDSTQLNRAANKLTTLGQTL</sequence>
<keyword evidence="2" id="KW-0175">Coiled coil</keyword>
<evidence type="ECO:0000256" key="3">
    <source>
        <dbReference type="SAM" id="MobiDB-lite"/>
    </source>
</evidence>
<accession>A0A4R7J3L0</accession>
<feature type="coiled-coil region" evidence="2">
    <location>
        <begin position="140"/>
        <end position="174"/>
    </location>
</feature>
<feature type="compositionally biased region" description="Basic and acidic residues" evidence="3">
    <location>
        <begin position="1236"/>
        <end position="1249"/>
    </location>
</feature>
<dbReference type="PANTHER" id="PTHR37813:SF1">
    <property type="entry name" value="FELS-2 PROPHAGE PROTEIN"/>
    <property type="match status" value="1"/>
</dbReference>
<dbReference type="NCBIfam" id="TIGR01760">
    <property type="entry name" value="tape_meas_TP901"/>
    <property type="match status" value="1"/>
</dbReference>
<name>A0A4R7J3L0_9ACTN</name>
<evidence type="ECO:0000256" key="2">
    <source>
        <dbReference type="SAM" id="Coils"/>
    </source>
</evidence>
<gene>
    <name evidence="5" type="ORF">CLV29_2509</name>
</gene>
<keyword evidence="1" id="KW-1188">Viral release from host cell</keyword>